<dbReference type="EMBL" id="GG663741">
    <property type="protein sequence ID" value="EEH55893.1"/>
    <property type="molecule type" value="Genomic_DNA"/>
</dbReference>
<evidence type="ECO:0000313" key="1">
    <source>
        <dbReference type="EMBL" id="EEH55893.1"/>
    </source>
</evidence>
<keyword evidence="1" id="KW-0489">Methyltransferase</keyword>
<dbReference type="OrthoDB" id="495672at2759"/>
<gene>
    <name evidence="1" type="ORF">MICPUCDRAFT_70896</name>
</gene>
<proteinExistence type="predicted"/>
<feature type="non-terminal residue" evidence="1">
    <location>
        <position position="1"/>
    </location>
</feature>
<dbReference type="OMA" id="GHTPYAE"/>
<dbReference type="RefSeq" id="XP_003059941.1">
    <property type="nucleotide sequence ID" value="XM_003059895.1"/>
</dbReference>
<organism evidence="2">
    <name type="scientific">Micromonas pusilla (strain CCMP1545)</name>
    <name type="common">Picoplanktonic green alga</name>
    <dbReference type="NCBI Taxonomy" id="564608"/>
    <lineage>
        <taxon>Eukaryota</taxon>
        <taxon>Viridiplantae</taxon>
        <taxon>Chlorophyta</taxon>
        <taxon>Mamiellophyceae</taxon>
        <taxon>Mamiellales</taxon>
        <taxon>Mamiellaceae</taxon>
        <taxon>Micromonas</taxon>
    </lineage>
</organism>
<sequence>TQFGNQHGLVAIGMVAELLNELNGAFCDQTLTREYKCDAYEDARQRLWFTFANDYICGVDETQWSSGVVMRNLAVQEQFEYLLSQCETRWDGDLVAVVEEATVLFLAQSTLNRPDIKAVVIENDRKAGRNETLPTDDLYALHPGFYEDIAPATTNLREPAVATWRVEVDLDGHTPYAEGGVPRPEALAAREGTLLAEDGPTEQYPAEFARKMSQGAPGKALYEKTYQVHPDPRARWDAAFCASKGTSDASCYPRVTPKVGYTHDANGRRLLTNQGQPLPTGYVDANEPRM</sequence>
<protein>
    <submittedName>
        <fullName evidence="1">DNA methyltransferase</fullName>
    </submittedName>
</protein>
<keyword evidence="2" id="KW-1185">Reference proteome</keyword>
<reference evidence="1 2" key="1">
    <citation type="journal article" date="2009" name="Science">
        <title>Green evolution and dynamic adaptations revealed by genomes of the marine picoeukaryotes Micromonas.</title>
        <authorList>
            <person name="Worden A.Z."/>
            <person name="Lee J.H."/>
            <person name="Mock T."/>
            <person name="Rouze P."/>
            <person name="Simmons M.P."/>
            <person name="Aerts A.L."/>
            <person name="Allen A.E."/>
            <person name="Cuvelier M.L."/>
            <person name="Derelle E."/>
            <person name="Everett M.V."/>
            <person name="Foulon E."/>
            <person name="Grimwood J."/>
            <person name="Gundlach H."/>
            <person name="Henrissat B."/>
            <person name="Napoli C."/>
            <person name="McDonald S.M."/>
            <person name="Parker M.S."/>
            <person name="Rombauts S."/>
            <person name="Salamov A."/>
            <person name="Von Dassow P."/>
            <person name="Badger J.H."/>
            <person name="Coutinho P.M."/>
            <person name="Demir E."/>
            <person name="Dubchak I."/>
            <person name="Gentemann C."/>
            <person name="Eikrem W."/>
            <person name="Gready J.E."/>
            <person name="John U."/>
            <person name="Lanier W."/>
            <person name="Lindquist E.A."/>
            <person name="Lucas S."/>
            <person name="Mayer K.F."/>
            <person name="Moreau H."/>
            <person name="Not F."/>
            <person name="Otillar R."/>
            <person name="Panaud O."/>
            <person name="Pangilinan J."/>
            <person name="Paulsen I."/>
            <person name="Piegu B."/>
            <person name="Poliakov A."/>
            <person name="Robbens S."/>
            <person name="Schmutz J."/>
            <person name="Toulza E."/>
            <person name="Wyss T."/>
            <person name="Zelensky A."/>
            <person name="Zhou K."/>
            <person name="Armbrust E.V."/>
            <person name="Bhattacharya D."/>
            <person name="Goodenough U.W."/>
            <person name="Van de Peer Y."/>
            <person name="Grigoriev I.V."/>
        </authorList>
    </citation>
    <scope>NUCLEOTIDE SEQUENCE [LARGE SCALE GENOMIC DNA]</scope>
    <source>
        <strain evidence="1 2">CCMP1545</strain>
    </source>
</reference>
<dbReference type="AlphaFoldDB" id="C1MWL2"/>
<keyword evidence="1" id="KW-0808">Transferase</keyword>
<dbReference type="GeneID" id="9685139"/>
<evidence type="ECO:0000313" key="2">
    <source>
        <dbReference type="Proteomes" id="UP000001876"/>
    </source>
</evidence>
<dbReference type="GO" id="GO:0032259">
    <property type="term" value="P:methylation"/>
    <property type="evidence" value="ECO:0007669"/>
    <property type="project" value="UniProtKB-KW"/>
</dbReference>
<dbReference type="GO" id="GO:0008168">
    <property type="term" value="F:methyltransferase activity"/>
    <property type="evidence" value="ECO:0007669"/>
    <property type="project" value="UniProtKB-KW"/>
</dbReference>
<accession>C1MWL2</accession>
<name>C1MWL2_MICPC</name>
<dbReference type="KEGG" id="mpp:MICPUCDRAFT_70896"/>
<dbReference type="Proteomes" id="UP000001876">
    <property type="component" value="Unassembled WGS sequence"/>
</dbReference>